<organism evidence="1 2">
    <name type="scientific">Methylobacterium isbiliense</name>
    <dbReference type="NCBI Taxonomy" id="315478"/>
    <lineage>
        <taxon>Bacteria</taxon>
        <taxon>Pseudomonadati</taxon>
        <taxon>Pseudomonadota</taxon>
        <taxon>Alphaproteobacteria</taxon>
        <taxon>Hyphomicrobiales</taxon>
        <taxon>Methylobacteriaceae</taxon>
        <taxon>Methylobacterium</taxon>
    </lineage>
</organism>
<gene>
    <name evidence="1" type="ORF">GMJLKIPL_5789</name>
</gene>
<evidence type="ECO:0000313" key="1">
    <source>
        <dbReference type="EMBL" id="GJE03832.1"/>
    </source>
</evidence>
<evidence type="ECO:0000313" key="2">
    <source>
        <dbReference type="Proteomes" id="UP001055153"/>
    </source>
</evidence>
<name>A0ABQ4SL15_9HYPH</name>
<keyword evidence="2" id="KW-1185">Reference proteome</keyword>
<dbReference type="EMBL" id="BPQQ01000091">
    <property type="protein sequence ID" value="GJE03832.1"/>
    <property type="molecule type" value="Genomic_DNA"/>
</dbReference>
<proteinExistence type="predicted"/>
<sequence length="140" mass="14519">MLRVLERSLPGAAAAWLVIGVSAAVAAPVQFRTGPGNKVVAVSNLVPRDGCVPSRMRGRVAKREFNGTGLYLSGIVLENADGSRTFVNVDSEYAGADAVSAARVKGALETLLTVGRRVDLGVFACGAAGRVLTIHSVRSI</sequence>
<accession>A0ABQ4SL15</accession>
<reference evidence="1" key="2">
    <citation type="submission" date="2021-08" db="EMBL/GenBank/DDBJ databases">
        <authorList>
            <person name="Tani A."/>
            <person name="Ola A."/>
            <person name="Ogura Y."/>
            <person name="Katsura K."/>
            <person name="Hayashi T."/>
        </authorList>
    </citation>
    <scope>NUCLEOTIDE SEQUENCE</scope>
    <source>
        <strain evidence="1">DSM 17168</strain>
    </source>
</reference>
<dbReference type="RefSeq" id="WP_238241208.1">
    <property type="nucleotide sequence ID" value="NZ_BPQQ01000091.1"/>
</dbReference>
<comment type="caution">
    <text evidence="1">The sequence shown here is derived from an EMBL/GenBank/DDBJ whole genome shotgun (WGS) entry which is preliminary data.</text>
</comment>
<protein>
    <submittedName>
        <fullName evidence="1">Uncharacterized protein</fullName>
    </submittedName>
</protein>
<dbReference type="Proteomes" id="UP001055153">
    <property type="component" value="Unassembled WGS sequence"/>
</dbReference>
<reference evidence="1" key="1">
    <citation type="journal article" date="2021" name="Front. Microbiol.">
        <title>Comprehensive Comparative Genomics and Phenotyping of Methylobacterium Species.</title>
        <authorList>
            <person name="Alessa O."/>
            <person name="Ogura Y."/>
            <person name="Fujitani Y."/>
            <person name="Takami H."/>
            <person name="Hayashi T."/>
            <person name="Sahin N."/>
            <person name="Tani A."/>
        </authorList>
    </citation>
    <scope>NUCLEOTIDE SEQUENCE</scope>
    <source>
        <strain evidence="1">DSM 17168</strain>
    </source>
</reference>